<feature type="domain" description="HTH HARE-type" evidence="8">
    <location>
        <begin position="14"/>
        <end position="81"/>
    </location>
</feature>
<proteinExistence type="inferred from homology"/>
<dbReference type="GO" id="GO:0000428">
    <property type="term" value="C:DNA-directed RNA polymerase complex"/>
    <property type="evidence" value="ECO:0007669"/>
    <property type="project" value="UniProtKB-KW"/>
</dbReference>
<feature type="compositionally biased region" description="Acidic residues" evidence="7">
    <location>
        <begin position="162"/>
        <end position="191"/>
    </location>
</feature>
<dbReference type="InterPro" id="IPR029757">
    <property type="entry name" value="RpoE"/>
</dbReference>
<protein>
    <recommendedName>
        <fullName evidence="6">Probable DNA-directed RNA polymerase subunit delta</fullName>
    </recommendedName>
    <alternativeName>
        <fullName evidence="6">RNAP delta factor</fullName>
    </alternativeName>
</protein>
<comment type="similarity">
    <text evidence="1 6">Belongs to the RpoE family.</text>
</comment>
<gene>
    <name evidence="6" type="primary">rpoE</name>
    <name evidence="9" type="ORF">SAMN04487984_0880</name>
</gene>
<dbReference type="Pfam" id="PF05066">
    <property type="entry name" value="HARE-HTH"/>
    <property type="match status" value="1"/>
</dbReference>
<comment type="subunit">
    <text evidence="6">RNAP is composed of a core of 2 alpha, a beta and a beta' subunits. The core is associated with a delta subunit and one of several sigma factors.</text>
</comment>
<evidence type="ECO:0000256" key="5">
    <source>
        <dbReference type="ARBA" id="ARBA00023163"/>
    </source>
</evidence>
<evidence type="ECO:0000256" key="6">
    <source>
        <dbReference type="HAMAP-Rule" id="MF_00357"/>
    </source>
</evidence>
<dbReference type="Gene3D" id="1.10.10.1250">
    <property type="entry name" value="RNA polymerase, subunit delta, N-terminal domain"/>
    <property type="match status" value="1"/>
</dbReference>
<dbReference type="RefSeq" id="WP_084099006.1">
    <property type="nucleotide sequence ID" value="NZ_FWXK01000004.1"/>
</dbReference>
<keyword evidence="3 6" id="KW-0808">Transferase</keyword>
<keyword evidence="5 6" id="KW-0804">Transcription</keyword>
<dbReference type="InterPro" id="IPR038087">
    <property type="entry name" value="RNAP_delta_N_dom_sf"/>
</dbReference>
<accession>A0A1W1YRU8</accession>
<keyword evidence="10" id="KW-1185">Reference proteome</keyword>
<evidence type="ECO:0000313" key="9">
    <source>
        <dbReference type="EMBL" id="SMC38930.1"/>
    </source>
</evidence>
<evidence type="ECO:0000256" key="2">
    <source>
        <dbReference type="ARBA" id="ARBA00022478"/>
    </source>
</evidence>
<reference evidence="10" key="1">
    <citation type="submission" date="2017-04" db="EMBL/GenBank/DDBJ databases">
        <authorList>
            <person name="Varghese N."/>
            <person name="Submissions S."/>
        </authorList>
    </citation>
    <scope>NUCLEOTIDE SEQUENCE [LARGE SCALE GENOMIC DNA]</scope>
    <source>
        <strain evidence="10">DSM 21500</strain>
    </source>
</reference>
<keyword evidence="2 6" id="KW-0240">DNA-directed RNA polymerase</keyword>
<keyword evidence="4 6" id="KW-0548">Nucleotidyltransferase</keyword>
<evidence type="ECO:0000256" key="1">
    <source>
        <dbReference type="ARBA" id="ARBA00009828"/>
    </source>
</evidence>
<dbReference type="PROSITE" id="PS51913">
    <property type="entry name" value="HTH_HARE"/>
    <property type="match status" value="1"/>
</dbReference>
<feature type="region of interest" description="Disordered" evidence="7">
    <location>
        <begin position="114"/>
        <end position="191"/>
    </location>
</feature>
<dbReference type="HAMAP" id="MF_00357">
    <property type="entry name" value="RNApol_bact_RpoE"/>
    <property type="match status" value="1"/>
</dbReference>
<dbReference type="NCBIfam" id="TIGR04567">
    <property type="entry name" value="RNAP_delt_lowGC"/>
    <property type="match status" value="1"/>
</dbReference>
<sequence length="191" mass="22029">MKLKKLDGLNKNQIAMVEVAYALLEETNVVHSFDDLLVAIQDYLEMPQDELEEKMALFYTEMNADGRFISLGDNRWGLREWYPVDSIDEEIISTIEDDEITKKHKGRRKKSSSFASTEKDLIDYGSDDPEDEDLDDQDDDYDQDDDDDELEEYSSDLSSFSNDDDDDDDLEDGLEGDLTELSDDEDDDDDM</sequence>
<dbReference type="OrthoDB" id="401223at2"/>
<comment type="function">
    <text evidence="6">Participates in both the initiation and recycling phases of transcription. In the presence of the delta subunit, RNAP displays an increased specificity of transcription, a decreased affinity for nucleic acids, and an increased efficiency of RNA synthesis because of enhanced recycling.</text>
</comment>
<dbReference type="GO" id="GO:0003899">
    <property type="term" value="F:DNA-directed RNA polymerase activity"/>
    <property type="evidence" value="ECO:0007669"/>
    <property type="project" value="UniProtKB-UniRule"/>
</dbReference>
<evidence type="ECO:0000256" key="3">
    <source>
        <dbReference type="ARBA" id="ARBA00022679"/>
    </source>
</evidence>
<evidence type="ECO:0000256" key="4">
    <source>
        <dbReference type="ARBA" id="ARBA00022695"/>
    </source>
</evidence>
<dbReference type="Proteomes" id="UP000243884">
    <property type="component" value="Unassembled WGS sequence"/>
</dbReference>
<dbReference type="InterPro" id="IPR007759">
    <property type="entry name" value="Asxl_HARE-HTH"/>
</dbReference>
<feature type="compositionally biased region" description="Acidic residues" evidence="7">
    <location>
        <begin position="125"/>
        <end position="154"/>
    </location>
</feature>
<name>A0A1W1YRU8_9LACT</name>
<dbReference type="STRING" id="371602.SAMN04487984_0880"/>
<organism evidence="9 10">
    <name type="scientific">Aerococcus suis</name>
    <dbReference type="NCBI Taxonomy" id="371602"/>
    <lineage>
        <taxon>Bacteria</taxon>
        <taxon>Bacillati</taxon>
        <taxon>Bacillota</taxon>
        <taxon>Bacilli</taxon>
        <taxon>Lactobacillales</taxon>
        <taxon>Aerococcaceae</taxon>
        <taxon>Aerococcus</taxon>
    </lineage>
</organism>
<dbReference type="GO" id="GO:0006351">
    <property type="term" value="P:DNA-templated transcription"/>
    <property type="evidence" value="ECO:0007669"/>
    <property type="project" value="InterPro"/>
</dbReference>
<dbReference type="GO" id="GO:0006355">
    <property type="term" value="P:regulation of DNA-templated transcription"/>
    <property type="evidence" value="ECO:0007669"/>
    <property type="project" value="UniProtKB-UniRule"/>
</dbReference>
<evidence type="ECO:0000259" key="8">
    <source>
        <dbReference type="PROSITE" id="PS51913"/>
    </source>
</evidence>
<evidence type="ECO:0000256" key="7">
    <source>
        <dbReference type="SAM" id="MobiDB-lite"/>
    </source>
</evidence>
<dbReference type="EMBL" id="FWXK01000004">
    <property type="protein sequence ID" value="SMC38930.1"/>
    <property type="molecule type" value="Genomic_DNA"/>
</dbReference>
<dbReference type="AlphaFoldDB" id="A0A1W1YRU8"/>
<evidence type="ECO:0000313" key="10">
    <source>
        <dbReference type="Proteomes" id="UP000243884"/>
    </source>
</evidence>